<reference evidence="1 2" key="1">
    <citation type="submission" date="2020-07" db="EMBL/GenBank/DDBJ databases">
        <title>Sequencing the genomes of 1000 actinobacteria strains.</title>
        <authorList>
            <person name="Klenk H.-P."/>
        </authorList>
    </citation>
    <scope>NUCLEOTIDE SEQUENCE [LARGE SCALE GENOMIC DNA]</scope>
    <source>
        <strain evidence="1 2">DSM 45975</strain>
    </source>
</reference>
<dbReference type="EMBL" id="JACGWZ010000001">
    <property type="protein sequence ID" value="MBA8823942.1"/>
    <property type="molecule type" value="Genomic_DNA"/>
</dbReference>
<comment type="caution">
    <text evidence="1">The sequence shown here is derived from an EMBL/GenBank/DDBJ whole genome shotgun (WGS) entry which is preliminary data.</text>
</comment>
<evidence type="ECO:0000313" key="1">
    <source>
        <dbReference type="EMBL" id="MBA8823942.1"/>
    </source>
</evidence>
<organism evidence="1 2">
    <name type="scientific">Halosaccharopolyspora lacisalsi</name>
    <dbReference type="NCBI Taxonomy" id="1000566"/>
    <lineage>
        <taxon>Bacteria</taxon>
        <taxon>Bacillati</taxon>
        <taxon>Actinomycetota</taxon>
        <taxon>Actinomycetes</taxon>
        <taxon>Pseudonocardiales</taxon>
        <taxon>Pseudonocardiaceae</taxon>
        <taxon>Halosaccharopolyspora</taxon>
    </lineage>
</organism>
<gene>
    <name evidence="1" type="ORF">FHX42_001271</name>
</gene>
<evidence type="ECO:0000313" key="2">
    <source>
        <dbReference type="Proteomes" id="UP000569329"/>
    </source>
</evidence>
<protein>
    <recommendedName>
        <fullName evidence="3">PIN domain-containing protein</fullName>
    </recommendedName>
</protein>
<sequence length="78" mass="8339">MITLDASALIAHFNAHGVHHHQVDQLLFNGRRGVASTNAVTIKTSGPFPLRRTTTLATVQHTRGQDDIERSGAAAVAI</sequence>
<dbReference type="Proteomes" id="UP000569329">
    <property type="component" value="Unassembled WGS sequence"/>
</dbReference>
<dbReference type="RefSeq" id="WP_182543140.1">
    <property type="nucleotide sequence ID" value="NZ_JACGWZ010000001.1"/>
</dbReference>
<keyword evidence="2" id="KW-1185">Reference proteome</keyword>
<name>A0A839DPL7_9PSEU</name>
<accession>A0A839DPL7</accession>
<dbReference type="AlphaFoldDB" id="A0A839DPL7"/>
<evidence type="ECO:0008006" key="3">
    <source>
        <dbReference type="Google" id="ProtNLM"/>
    </source>
</evidence>
<proteinExistence type="predicted"/>